<keyword evidence="2 4" id="KW-0238">DNA-binding</keyword>
<gene>
    <name evidence="6" type="ORF">GCM10010357_03130</name>
</gene>
<evidence type="ECO:0000256" key="4">
    <source>
        <dbReference type="PROSITE-ProRule" id="PRU00335"/>
    </source>
</evidence>
<evidence type="ECO:0000259" key="5">
    <source>
        <dbReference type="PROSITE" id="PS50977"/>
    </source>
</evidence>
<dbReference type="InterPro" id="IPR050109">
    <property type="entry name" value="HTH-type_TetR-like_transc_reg"/>
</dbReference>
<name>A0ABN0Y776_9ACTN</name>
<dbReference type="SUPFAM" id="SSF46689">
    <property type="entry name" value="Homeodomain-like"/>
    <property type="match status" value="1"/>
</dbReference>
<dbReference type="PANTHER" id="PTHR30055:SF234">
    <property type="entry name" value="HTH-TYPE TRANSCRIPTIONAL REGULATOR BETI"/>
    <property type="match status" value="1"/>
</dbReference>
<sequence>MVKQERAARTRNSLVQAAASEFSRAGYDGTSLKTISKAAGMSMGAVTFHFASKAELAEAVVEEGRSAVLSALGEAAGRRQGKALHGLRDVTLELARLLQEEVTVRAAAHLSWHLPDTRGWASLWHPVVADLVDEAHGNDELHASARPDDVTALVVHLVRGVELTLHGTDRDAPDDAVTRLESIWRLILKGIDPADRTDAAGRSPSDAP</sequence>
<dbReference type="EMBL" id="BAAABX010000004">
    <property type="protein sequence ID" value="GAA0385705.1"/>
    <property type="molecule type" value="Genomic_DNA"/>
</dbReference>
<feature type="domain" description="HTH tetR-type" evidence="5">
    <location>
        <begin position="8"/>
        <end position="68"/>
    </location>
</feature>
<dbReference type="RefSeq" id="WP_344018853.1">
    <property type="nucleotide sequence ID" value="NZ_BAAABX010000004.1"/>
</dbReference>
<dbReference type="InterPro" id="IPR036271">
    <property type="entry name" value="Tet_transcr_reg_TetR-rel_C_sf"/>
</dbReference>
<dbReference type="PANTHER" id="PTHR30055">
    <property type="entry name" value="HTH-TYPE TRANSCRIPTIONAL REGULATOR RUTR"/>
    <property type="match status" value="1"/>
</dbReference>
<dbReference type="PROSITE" id="PS50977">
    <property type="entry name" value="HTH_TETR_2"/>
    <property type="match status" value="1"/>
</dbReference>
<dbReference type="PRINTS" id="PR00455">
    <property type="entry name" value="HTHTETR"/>
</dbReference>
<organism evidence="6 7">
    <name type="scientific">Streptomyces luteireticuli</name>
    <dbReference type="NCBI Taxonomy" id="173858"/>
    <lineage>
        <taxon>Bacteria</taxon>
        <taxon>Bacillati</taxon>
        <taxon>Actinomycetota</taxon>
        <taxon>Actinomycetes</taxon>
        <taxon>Kitasatosporales</taxon>
        <taxon>Streptomycetaceae</taxon>
        <taxon>Streptomyces</taxon>
    </lineage>
</organism>
<dbReference type="Proteomes" id="UP001500879">
    <property type="component" value="Unassembled WGS sequence"/>
</dbReference>
<feature type="DNA-binding region" description="H-T-H motif" evidence="4">
    <location>
        <begin position="31"/>
        <end position="50"/>
    </location>
</feature>
<accession>A0ABN0Y776</accession>
<evidence type="ECO:0000256" key="3">
    <source>
        <dbReference type="ARBA" id="ARBA00023163"/>
    </source>
</evidence>
<proteinExistence type="predicted"/>
<dbReference type="Pfam" id="PF00440">
    <property type="entry name" value="TetR_N"/>
    <property type="match status" value="1"/>
</dbReference>
<evidence type="ECO:0000313" key="6">
    <source>
        <dbReference type="EMBL" id="GAA0385705.1"/>
    </source>
</evidence>
<dbReference type="InterPro" id="IPR001647">
    <property type="entry name" value="HTH_TetR"/>
</dbReference>
<dbReference type="SUPFAM" id="SSF48498">
    <property type="entry name" value="Tetracyclin repressor-like, C-terminal domain"/>
    <property type="match status" value="1"/>
</dbReference>
<keyword evidence="3" id="KW-0804">Transcription</keyword>
<dbReference type="InterPro" id="IPR009057">
    <property type="entry name" value="Homeodomain-like_sf"/>
</dbReference>
<dbReference type="Gene3D" id="1.10.357.10">
    <property type="entry name" value="Tetracycline Repressor, domain 2"/>
    <property type="match status" value="1"/>
</dbReference>
<evidence type="ECO:0000256" key="1">
    <source>
        <dbReference type="ARBA" id="ARBA00023015"/>
    </source>
</evidence>
<evidence type="ECO:0000313" key="7">
    <source>
        <dbReference type="Proteomes" id="UP001500879"/>
    </source>
</evidence>
<comment type="caution">
    <text evidence="6">The sequence shown here is derived from an EMBL/GenBank/DDBJ whole genome shotgun (WGS) entry which is preliminary data.</text>
</comment>
<keyword evidence="7" id="KW-1185">Reference proteome</keyword>
<reference evidence="6 7" key="1">
    <citation type="journal article" date="2019" name="Int. J. Syst. Evol. Microbiol.">
        <title>The Global Catalogue of Microorganisms (GCM) 10K type strain sequencing project: providing services to taxonomists for standard genome sequencing and annotation.</title>
        <authorList>
            <consortium name="The Broad Institute Genomics Platform"/>
            <consortium name="The Broad Institute Genome Sequencing Center for Infectious Disease"/>
            <person name="Wu L."/>
            <person name="Ma J."/>
        </authorList>
    </citation>
    <scope>NUCLEOTIDE SEQUENCE [LARGE SCALE GENOMIC DNA]</scope>
    <source>
        <strain evidence="6 7">JCM 4788</strain>
    </source>
</reference>
<keyword evidence="1" id="KW-0805">Transcription regulation</keyword>
<evidence type="ECO:0000256" key="2">
    <source>
        <dbReference type="ARBA" id="ARBA00023125"/>
    </source>
</evidence>
<protein>
    <submittedName>
        <fullName evidence="6">ScbR family autoregulator-binding transcription factor</fullName>
    </submittedName>
</protein>